<dbReference type="InterPro" id="IPR038608">
    <property type="entry name" value="Csm1/Pcs1_C_sf"/>
</dbReference>
<evidence type="ECO:0000259" key="3">
    <source>
        <dbReference type="Pfam" id="PF12539"/>
    </source>
</evidence>
<protein>
    <submittedName>
        <fullName evidence="4">Microtubule-site clamp monopolin complex subunit Csm1/Pcs1</fullName>
    </submittedName>
</protein>
<dbReference type="InterPro" id="IPR040349">
    <property type="entry name" value="Csm1/Pcs1"/>
</dbReference>
<dbReference type="KEGG" id="som:SOMG_04010"/>
<feature type="region of interest" description="Disordered" evidence="2">
    <location>
        <begin position="1"/>
        <end position="56"/>
    </location>
</feature>
<dbReference type="GO" id="GO:1990644">
    <property type="term" value="F:microtubule site clamp"/>
    <property type="evidence" value="ECO:0007669"/>
    <property type="project" value="TreeGrafter"/>
</dbReference>
<dbReference type="PANTHER" id="PTHR28006:SF1">
    <property type="entry name" value="MONOPOLIN COMPLEX SUBUNIT CSM1"/>
    <property type="match status" value="1"/>
</dbReference>
<evidence type="ECO:0000313" key="4">
    <source>
        <dbReference type="EMBL" id="WBW73473.1"/>
    </source>
</evidence>
<evidence type="ECO:0000256" key="2">
    <source>
        <dbReference type="SAM" id="MobiDB-lite"/>
    </source>
</evidence>
<name>A0AAF0AWH3_9SCHI</name>
<dbReference type="AlphaFoldDB" id="A0AAF0AWH3"/>
<sequence>MNPQFPKKTENVPGMQQRSLKASSKTFKQRRNSPEKEDSHQDMKENIISKDLTRRDYEKDFNKPNVEPFSLPHIDENNLPKERRHEYNELSKILSKINTLQEQSFRMATEEIVQTSETQSKELYGTIAELKKELENERRNNERLHQELAENKHYFQQVDEEKLLVKELFGLDVISSKVVEEGIRYTCRNTGRRGQLEYQLLLDNSNFTFTPCLHPQRDAELMDYLPEYLTEEIIFTKEQGKLFSARIMKALQD</sequence>
<dbReference type="PANTHER" id="PTHR28006">
    <property type="entry name" value="MONOPOLIN COMPLEX SUBUNIT CSM1"/>
    <property type="match status" value="1"/>
</dbReference>
<dbReference type="Gene3D" id="3.90.1150.80">
    <property type="match status" value="1"/>
</dbReference>
<dbReference type="GO" id="GO:0045144">
    <property type="term" value="P:meiotic sister chromatid segregation"/>
    <property type="evidence" value="ECO:0007669"/>
    <property type="project" value="TreeGrafter"/>
</dbReference>
<dbReference type="GO" id="GO:0072686">
    <property type="term" value="C:mitotic spindle"/>
    <property type="evidence" value="ECO:0007669"/>
    <property type="project" value="TreeGrafter"/>
</dbReference>
<feature type="compositionally biased region" description="Basic and acidic residues" evidence="2">
    <location>
        <begin position="32"/>
        <end position="56"/>
    </location>
</feature>
<dbReference type="GO" id="GO:0005730">
    <property type="term" value="C:nucleolus"/>
    <property type="evidence" value="ECO:0007669"/>
    <property type="project" value="TreeGrafter"/>
</dbReference>
<dbReference type="CDD" id="cd23787">
    <property type="entry name" value="RWD_CSM1"/>
    <property type="match status" value="1"/>
</dbReference>
<dbReference type="GO" id="GO:0034506">
    <property type="term" value="C:chromosome, centromeric core domain"/>
    <property type="evidence" value="ECO:0007669"/>
    <property type="project" value="TreeGrafter"/>
</dbReference>
<reference evidence="4 5" key="1">
    <citation type="journal article" date="2023" name="G3 (Bethesda)">
        <title>A high-quality reference genome for the fission yeast Schizosaccharomyces osmophilus.</title>
        <authorList>
            <person name="Jia G.S."/>
            <person name="Zhang W.C."/>
            <person name="Liang Y."/>
            <person name="Liu X.H."/>
            <person name="Rhind N."/>
            <person name="Pidoux A."/>
            <person name="Brysch-Herzberg M."/>
            <person name="Du L.L."/>
        </authorList>
    </citation>
    <scope>NUCLEOTIDE SEQUENCE [LARGE SCALE GENOMIC DNA]</scope>
    <source>
        <strain evidence="4 5">CBS 15793</strain>
    </source>
</reference>
<dbReference type="Pfam" id="PF12539">
    <property type="entry name" value="Csm1"/>
    <property type="match status" value="1"/>
</dbReference>
<dbReference type="InterPro" id="IPR020981">
    <property type="entry name" value="Csm1/Pcs1_C"/>
</dbReference>
<accession>A0AAF0AWH3</accession>
<gene>
    <name evidence="4" type="primary">csm1</name>
    <name evidence="4" type="ORF">SOMG_04010</name>
</gene>
<keyword evidence="5" id="KW-1185">Reference proteome</keyword>
<evidence type="ECO:0000313" key="5">
    <source>
        <dbReference type="Proteomes" id="UP001212411"/>
    </source>
</evidence>
<dbReference type="RefSeq" id="XP_056037716.1">
    <property type="nucleotide sequence ID" value="XM_056182797.1"/>
</dbReference>
<proteinExistence type="predicted"/>
<dbReference type="GO" id="GO:0051315">
    <property type="term" value="P:attachment of mitotic spindle microtubules to kinetochore"/>
    <property type="evidence" value="ECO:0007669"/>
    <property type="project" value="TreeGrafter"/>
</dbReference>
<dbReference type="Proteomes" id="UP001212411">
    <property type="component" value="Chromosome 2"/>
</dbReference>
<feature type="compositionally biased region" description="Polar residues" evidence="2">
    <location>
        <begin position="14"/>
        <end position="26"/>
    </location>
</feature>
<evidence type="ECO:0000256" key="1">
    <source>
        <dbReference type="SAM" id="Coils"/>
    </source>
</evidence>
<dbReference type="GeneID" id="80877486"/>
<feature type="coiled-coil region" evidence="1">
    <location>
        <begin position="120"/>
        <end position="151"/>
    </location>
</feature>
<dbReference type="GO" id="GO:0033551">
    <property type="term" value="C:monopolin complex"/>
    <property type="evidence" value="ECO:0007669"/>
    <property type="project" value="InterPro"/>
</dbReference>
<organism evidence="4 5">
    <name type="scientific">Schizosaccharomyces osmophilus</name>
    <dbReference type="NCBI Taxonomy" id="2545709"/>
    <lineage>
        <taxon>Eukaryota</taxon>
        <taxon>Fungi</taxon>
        <taxon>Dikarya</taxon>
        <taxon>Ascomycota</taxon>
        <taxon>Taphrinomycotina</taxon>
        <taxon>Schizosaccharomycetes</taxon>
        <taxon>Schizosaccharomycetales</taxon>
        <taxon>Schizosaccharomycetaceae</taxon>
        <taxon>Schizosaccharomyces</taxon>
    </lineage>
</organism>
<keyword evidence="1" id="KW-0175">Coiled coil</keyword>
<dbReference type="EMBL" id="CP115612">
    <property type="protein sequence ID" value="WBW73473.1"/>
    <property type="molecule type" value="Genomic_DNA"/>
</dbReference>
<feature type="domain" description="Monopolin complex subunit Csm1/Pcs1 C-terminal" evidence="3">
    <location>
        <begin position="164"/>
        <end position="237"/>
    </location>
</feature>